<evidence type="ECO:0000256" key="6">
    <source>
        <dbReference type="ARBA" id="ARBA00022660"/>
    </source>
</evidence>
<comment type="subcellular location">
    <subcellularLocation>
        <location evidence="2">Mitochondrion inner membrane</location>
        <topology evidence="2">Peripheral membrane protein</topology>
        <orientation evidence="2">Matrix side</orientation>
    </subcellularLocation>
</comment>
<accession>A0A8W8LC85</accession>
<dbReference type="PIRSF" id="PIRSF005822">
    <property type="entry name" value="NDUA2"/>
    <property type="match status" value="1"/>
</dbReference>
<keyword evidence="6" id="KW-0679">Respiratory chain</keyword>
<comment type="function">
    <text evidence="1">Accessory subunit of the mitochondrial membrane respiratory chain NADH dehydrogenase (Complex I), that is believed not to be involved in catalysis. Complex I functions in the transfer of electrons from NADH to the respiratory chain. The immediate electron acceptor for the enzyme is believed to be ubiquinone.</text>
</comment>
<evidence type="ECO:0000259" key="14">
    <source>
        <dbReference type="SMART" id="SM00916"/>
    </source>
</evidence>
<feature type="domain" description="Ribosomal protein/NADH dehydrogenase" evidence="14">
    <location>
        <begin position="25"/>
        <end position="96"/>
    </location>
</feature>
<evidence type="ECO:0000256" key="10">
    <source>
        <dbReference type="ARBA" id="ARBA00023136"/>
    </source>
</evidence>
<dbReference type="Gene3D" id="3.40.30.10">
    <property type="entry name" value="Glutaredoxin"/>
    <property type="match status" value="1"/>
</dbReference>
<evidence type="ECO:0000256" key="4">
    <source>
        <dbReference type="ARBA" id="ARBA00016394"/>
    </source>
</evidence>
<evidence type="ECO:0000256" key="5">
    <source>
        <dbReference type="ARBA" id="ARBA00022448"/>
    </source>
</evidence>
<keyword evidence="5" id="KW-0813">Transport</keyword>
<evidence type="ECO:0000256" key="8">
    <source>
        <dbReference type="ARBA" id="ARBA00022982"/>
    </source>
</evidence>
<dbReference type="SUPFAM" id="SSF52833">
    <property type="entry name" value="Thioredoxin-like"/>
    <property type="match status" value="1"/>
</dbReference>
<dbReference type="OrthoDB" id="10250268at2759"/>
<evidence type="ECO:0000256" key="7">
    <source>
        <dbReference type="ARBA" id="ARBA00022792"/>
    </source>
</evidence>
<dbReference type="InterPro" id="IPR036249">
    <property type="entry name" value="Thioredoxin-like_sf"/>
</dbReference>
<keyword evidence="10" id="KW-0472">Membrane</keyword>
<dbReference type="AlphaFoldDB" id="A0A8W8LC85"/>
<dbReference type="Proteomes" id="UP000005408">
    <property type="component" value="Unassembled WGS sequence"/>
</dbReference>
<evidence type="ECO:0000256" key="11">
    <source>
        <dbReference type="ARBA" id="ARBA00031441"/>
    </source>
</evidence>
<dbReference type="PANTHER" id="PTHR12878">
    <property type="entry name" value="NADH-UBIQUINONE OXIDOREDUCTASE B8 SUBUNIT"/>
    <property type="match status" value="1"/>
</dbReference>
<evidence type="ECO:0000256" key="13">
    <source>
        <dbReference type="PIRSR" id="PIRSR005822-1"/>
    </source>
</evidence>
<proteinExistence type="inferred from homology"/>
<keyword evidence="13" id="KW-1015">Disulfide bond</keyword>
<sequence>MAANAAKALRLGPRLKELRIHLCQKTSASQGVREFIETEYVPIKQNNPNFPVLIRECRGIQPRVWARYELGQESSSSLSNLSKDEVMTVVTKIATA</sequence>
<comment type="similarity">
    <text evidence="3">Belongs to the complex I NDUFA2 subunit family.</text>
</comment>
<evidence type="ECO:0000256" key="1">
    <source>
        <dbReference type="ARBA" id="ARBA00003195"/>
    </source>
</evidence>
<evidence type="ECO:0000256" key="12">
    <source>
        <dbReference type="ARBA" id="ARBA00032513"/>
    </source>
</evidence>
<keyword evidence="7" id="KW-0999">Mitochondrion inner membrane</keyword>
<evidence type="ECO:0000256" key="2">
    <source>
        <dbReference type="ARBA" id="ARBA00004443"/>
    </source>
</evidence>
<name>A0A8W8LC85_MAGGI</name>
<dbReference type="OMA" id="FIEQQYV"/>
<dbReference type="EnsemblMetazoa" id="G27610.2">
    <property type="protein sequence ID" value="G27610.2:cds"/>
    <property type="gene ID" value="G27610"/>
</dbReference>
<evidence type="ECO:0000256" key="9">
    <source>
        <dbReference type="ARBA" id="ARBA00023128"/>
    </source>
</evidence>
<evidence type="ECO:0000313" key="16">
    <source>
        <dbReference type="Proteomes" id="UP000005408"/>
    </source>
</evidence>
<dbReference type="GO" id="GO:0005743">
    <property type="term" value="C:mitochondrial inner membrane"/>
    <property type="evidence" value="ECO:0007669"/>
    <property type="project" value="UniProtKB-SubCell"/>
</dbReference>
<dbReference type="EnsemblMetazoa" id="G27610.1">
    <property type="protein sequence ID" value="G27610.1:cds"/>
    <property type="gene ID" value="G27610"/>
</dbReference>
<dbReference type="Pfam" id="PF05047">
    <property type="entry name" value="L51_S25_CI-B8"/>
    <property type="match status" value="1"/>
</dbReference>
<dbReference type="InterPro" id="IPR016464">
    <property type="entry name" value="NADH_Ub_cplx-1_asu_su-2"/>
</dbReference>
<evidence type="ECO:0000313" key="15">
    <source>
        <dbReference type="EnsemblMetazoa" id="G27610.1:cds"/>
    </source>
</evidence>
<reference evidence="15" key="1">
    <citation type="submission" date="2022-08" db="UniProtKB">
        <authorList>
            <consortium name="EnsemblMetazoa"/>
        </authorList>
    </citation>
    <scope>IDENTIFICATION</scope>
    <source>
        <strain evidence="15">05x7-T-G4-1.051#20</strain>
    </source>
</reference>
<dbReference type="PANTHER" id="PTHR12878:SF0">
    <property type="entry name" value="NADH DEHYDROGENASE [UBIQUINONE] 1 ALPHA SUBCOMPLEX SUBUNIT 2"/>
    <property type="match status" value="1"/>
</dbReference>
<keyword evidence="16" id="KW-1185">Reference proteome</keyword>
<feature type="disulfide bond" description="Redox-active" evidence="13">
    <location>
        <begin position="23"/>
        <end position="57"/>
    </location>
</feature>
<keyword evidence="8" id="KW-0249">Electron transport</keyword>
<protein>
    <recommendedName>
        <fullName evidence="4">NADH dehydrogenase [ubiquinone] 1 alpha subcomplex subunit 2</fullName>
    </recommendedName>
    <alternativeName>
        <fullName evidence="11">Complex I-B8</fullName>
    </alternativeName>
    <alternativeName>
        <fullName evidence="12">NADH-ubiquinone oxidoreductase B8 subunit</fullName>
    </alternativeName>
</protein>
<dbReference type="SMART" id="SM00916">
    <property type="entry name" value="L51_S25_CI-B8"/>
    <property type="match status" value="1"/>
</dbReference>
<dbReference type="InterPro" id="IPR007741">
    <property type="entry name" value="Ribosomal_mL43/mS25/NADH_DH"/>
</dbReference>
<evidence type="ECO:0000256" key="3">
    <source>
        <dbReference type="ARBA" id="ARBA00008939"/>
    </source>
</evidence>
<organism evidence="15 16">
    <name type="scientific">Magallana gigas</name>
    <name type="common">Pacific oyster</name>
    <name type="synonym">Crassostrea gigas</name>
    <dbReference type="NCBI Taxonomy" id="29159"/>
    <lineage>
        <taxon>Eukaryota</taxon>
        <taxon>Metazoa</taxon>
        <taxon>Spiralia</taxon>
        <taxon>Lophotrochozoa</taxon>
        <taxon>Mollusca</taxon>
        <taxon>Bivalvia</taxon>
        <taxon>Autobranchia</taxon>
        <taxon>Pteriomorphia</taxon>
        <taxon>Ostreida</taxon>
        <taxon>Ostreoidea</taxon>
        <taxon>Ostreidae</taxon>
        <taxon>Magallana</taxon>
    </lineage>
</organism>
<keyword evidence="9" id="KW-0496">Mitochondrion</keyword>